<name>A0A545VB89_9HYPO</name>
<dbReference type="EMBL" id="SPUK01000003">
    <property type="protein sequence ID" value="TQV99007.1"/>
    <property type="molecule type" value="Genomic_DNA"/>
</dbReference>
<reference evidence="1 2" key="1">
    <citation type="journal article" date="2019" name="Appl. Microbiol. Biotechnol.">
        <title>Genome sequence of Isaria javanica and comparative genome analysis insights into family S53 peptidase evolution in fungal entomopathogens.</title>
        <authorList>
            <person name="Lin R."/>
            <person name="Zhang X."/>
            <person name="Xin B."/>
            <person name="Zou M."/>
            <person name="Gao Y."/>
            <person name="Qin F."/>
            <person name="Hu Q."/>
            <person name="Xie B."/>
            <person name="Cheng X."/>
        </authorList>
    </citation>
    <scope>NUCLEOTIDE SEQUENCE [LARGE SCALE GENOMIC DNA]</scope>
    <source>
        <strain evidence="1 2">IJ1G</strain>
    </source>
</reference>
<dbReference type="Proteomes" id="UP000315783">
    <property type="component" value="Unassembled WGS sequence"/>
</dbReference>
<evidence type="ECO:0000313" key="2">
    <source>
        <dbReference type="Proteomes" id="UP000315783"/>
    </source>
</evidence>
<proteinExistence type="predicted"/>
<sequence length="121" mass="13353">MSMRSGTQFPSISSGANKVAATWSIKVQSCFSTAMLPEVTAAPASGLRPRLERQDRILPQHVQGPVSSSHKLAFCFYIFCREERSALRNRGSQPGLKGGFDHRDSPTYFGWPRSSVSVEAY</sequence>
<dbReference type="AlphaFoldDB" id="A0A545VB89"/>
<keyword evidence="2" id="KW-1185">Reference proteome</keyword>
<organism evidence="1 2">
    <name type="scientific">Cordyceps javanica</name>
    <dbReference type="NCBI Taxonomy" id="43265"/>
    <lineage>
        <taxon>Eukaryota</taxon>
        <taxon>Fungi</taxon>
        <taxon>Dikarya</taxon>
        <taxon>Ascomycota</taxon>
        <taxon>Pezizomycotina</taxon>
        <taxon>Sordariomycetes</taxon>
        <taxon>Hypocreomycetidae</taxon>
        <taxon>Hypocreales</taxon>
        <taxon>Cordycipitaceae</taxon>
        <taxon>Cordyceps</taxon>
    </lineage>
</organism>
<gene>
    <name evidence="1" type="ORF">IF1G_03087</name>
</gene>
<evidence type="ECO:0000313" key="1">
    <source>
        <dbReference type="EMBL" id="TQV99007.1"/>
    </source>
</evidence>
<protein>
    <submittedName>
        <fullName evidence="1">Uncharacterized protein</fullName>
    </submittedName>
</protein>
<accession>A0A545VB89</accession>
<comment type="caution">
    <text evidence="1">The sequence shown here is derived from an EMBL/GenBank/DDBJ whole genome shotgun (WGS) entry which is preliminary data.</text>
</comment>